<dbReference type="InterPro" id="IPR006942">
    <property type="entry name" value="TH1"/>
</dbReference>
<protein>
    <submittedName>
        <fullName evidence="7">Uncharacterized protein</fullName>
    </submittedName>
</protein>
<dbReference type="PANTHER" id="PTHR12144">
    <property type="entry name" value="NEGATIVE ELONGATION FACTOR D"/>
    <property type="match status" value="1"/>
</dbReference>
<dbReference type="Pfam" id="PF04858">
    <property type="entry name" value="TH1"/>
    <property type="match status" value="1"/>
</dbReference>
<dbReference type="PANTHER" id="PTHR12144:SF0">
    <property type="entry name" value="NEGATIVE ELONGATION FACTOR C_D"/>
    <property type="match status" value="1"/>
</dbReference>
<organism evidence="7 8">
    <name type="scientific">Babesia bovis</name>
    <dbReference type="NCBI Taxonomy" id="5865"/>
    <lineage>
        <taxon>Eukaryota</taxon>
        <taxon>Sar</taxon>
        <taxon>Alveolata</taxon>
        <taxon>Apicomplexa</taxon>
        <taxon>Aconoidasida</taxon>
        <taxon>Piroplasmida</taxon>
        <taxon>Babesiidae</taxon>
        <taxon>Babesia</taxon>
    </lineage>
</organism>
<dbReference type="STRING" id="5865.A7ATY5"/>
<evidence type="ECO:0000313" key="7">
    <source>
        <dbReference type="EMBL" id="EDO06396.1"/>
    </source>
</evidence>
<comment type="similarity">
    <text evidence="2">Belongs to the NELF-D family.</text>
</comment>
<evidence type="ECO:0000256" key="6">
    <source>
        <dbReference type="ARBA" id="ARBA00023242"/>
    </source>
</evidence>
<dbReference type="GO" id="GO:0003723">
    <property type="term" value="F:RNA binding"/>
    <property type="evidence" value="ECO:0007669"/>
    <property type="project" value="TreeGrafter"/>
</dbReference>
<keyword evidence="3" id="KW-0678">Repressor</keyword>
<evidence type="ECO:0000256" key="1">
    <source>
        <dbReference type="ARBA" id="ARBA00004123"/>
    </source>
</evidence>
<evidence type="ECO:0000256" key="4">
    <source>
        <dbReference type="ARBA" id="ARBA00023015"/>
    </source>
</evidence>
<dbReference type="VEuPathDB" id="PiroplasmaDB:BBOV_II004410"/>
<dbReference type="OMA" id="WNPPELY"/>
<dbReference type="GO" id="GO:0032021">
    <property type="term" value="C:NELF complex"/>
    <property type="evidence" value="ECO:0007669"/>
    <property type="project" value="TreeGrafter"/>
</dbReference>
<dbReference type="InParanoid" id="A7ATY5"/>
<evidence type="ECO:0000256" key="5">
    <source>
        <dbReference type="ARBA" id="ARBA00023163"/>
    </source>
</evidence>
<keyword evidence="6" id="KW-0539">Nucleus</keyword>
<comment type="caution">
    <text evidence="7">The sequence shown here is derived from an EMBL/GenBank/DDBJ whole genome shotgun (WGS) entry which is preliminary data.</text>
</comment>
<dbReference type="AlphaFoldDB" id="A7ATY5"/>
<dbReference type="GO" id="GO:0034244">
    <property type="term" value="P:negative regulation of transcription elongation by RNA polymerase II"/>
    <property type="evidence" value="ECO:0007669"/>
    <property type="project" value="TreeGrafter"/>
</dbReference>
<dbReference type="Proteomes" id="UP000002173">
    <property type="component" value="Chromosome 2"/>
</dbReference>
<keyword evidence="8" id="KW-1185">Reference proteome</keyword>
<evidence type="ECO:0000313" key="8">
    <source>
        <dbReference type="Proteomes" id="UP000002173"/>
    </source>
</evidence>
<dbReference type="eggNOG" id="ENOG502S8ZP">
    <property type="taxonomic scope" value="Eukaryota"/>
</dbReference>
<name>A7ATY5_BABBO</name>
<evidence type="ECO:0000256" key="3">
    <source>
        <dbReference type="ARBA" id="ARBA00022491"/>
    </source>
</evidence>
<gene>
    <name evidence="7" type="ORF">BBOV_II004410</name>
</gene>
<reference evidence="7 8" key="1">
    <citation type="journal article" date="2007" name="PLoS Pathog.">
        <title>Genome sequence of Babesia bovis and comparative analysis of apicomplexan hemoprotozoa.</title>
        <authorList>
            <person name="Brayton K.A."/>
            <person name="Lau A.O.T."/>
            <person name="Herndon D.R."/>
            <person name="Hannick L."/>
            <person name="Kappmeyer L.S."/>
            <person name="Berens S.J."/>
            <person name="Bidwell S.L."/>
            <person name="Brown W.C."/>
            <person name="Crabtree J."/>
            <person name="Fadrosh D."/>
            <person name="Feldblum T."/>
            <person name="Forberger H.A."/>
            <person name="Haas B.J."/>
            <person name="Howell J.M."/>
            <person name="Khouri H."/>
            <person name="Koo H."/>
            <person name="Mann D.J."/>
            <person name="Norimine J."/>
            <person name="Paulsen I.T."/>
            <person name="Radune D."/>
            <person name="Ren Q."/>
            <person name="Smith R.K. Jr."/>
            <person name="Suarez C.E."/>
            <person name="White O."/>
            <person name="Wortman J.R."/>
            <person name="Knowles D.P. Jr."/>
            <person name="McElwain T.F."/>
            <person name="Nene V.M."/>
        </authorList>
    </citation>
    <scope>NUCLEOTIDE SEQUENCE [LARGE SCALE GENOMIC DNA]</scope>
    <source>
        <strain evidence="7">T2Bo</strain>
    </source>
</reference>
<comment type="subcellular location">
    <subcellularLocation>
        <location evidence="1">Nucleus</location>
    </subcellularLocation>
</comment>
<dbReference type="FunCoup" id="A7ATY5">
    <property type="interactions" value="4"/>
</dbReference>
<evidence type="ECO:0000256" key="2">
    <source>
        <dbReference type="ARBA" id="ARBA00005726"/>
    </source>
</evidence>
<keyword evidence="4" id="KW-0805">Transcription regulation</keyword>
<keyword evidence="5" id="KW-0804">Transcription</keyword>
<proteinExistence type="inferred from homology"/>
<dbReference type="EMBL" id="AAXT01000003">
    <property type="protein sequence ID" value="EDO06396.1"/>
    <property type="molecule type" value="Genomic_DNA"/>
</dbReference>
<sequence>MDDSVFSHIRKVISYKYREAAAASEDGSNSVNNGDSREKHSECLAELNTTVLNTLVDNYVGYAWLCEVCARWIEELNMSNSHYLTTHALNDRVDGGVTSSIGTQGIILEALMNYLTQKYDSEKMRVYMEDKGDHGKWNPPELYWTLMKSPLVVSHMIKIYHERPKDEFLSSWYQDYINNASTNMKMSHSDIDLEGLSRITSNFSVFTLRMSEEIRRFLLKDDILDSTELDNNTPLSPLFWHAENAYIYSQALLHFIYQWRIDLRGCRRLSQLVARTTMNPVSGLFPDLGKIDGKLCEWSASQIHLLMTNFARFPNLHSAFKRLCSNHHISSFKLNELDVCDFYDELNKILNAFDSYGVLLFDQSRESVPKDRAGQMIVSDDVDESVSQYGDTSRNDEYMRLRNAPEMPPLEAIRESDILNQLIEDFANEDVTLPDSNTWIRYANLLVLLSVYSPYEMLYFHYDDLVCDHMKRLPQREVWKQFYLPVRLVPSDPPLSDPDKRHIDTVAGDMVTSRIKRARKSDILPSDIGDDELLEIKSTLASAIYKNMNEDSRLGAPKNISAERLYEMKEIYASFKVQSDKVKAIARKELYHLYKVIHTPSMKPHQRDLEMRDVISTVIASSVVMAYIRHSVVKQRSIAALCNFKLLLLKEIADKHTVKRMPIALFLRDVCIACAEGKLGSVSSAVKLDRLECIVDLLVYLTRFERQCVLVVSIFNSFMHQMDRSISRHFISMLLRYCGAPYGNQFVYHVLKLVENYLSLGTTGTSNVLNANEANVINNYVRPFLDECAQTWSSNSTMAPITRRCESLLKTQSL</sequence>
<accession>A7ATY5</accession>